<dbReference type="AlphaFoldDB" id="A0A931G0N4"/>
<keyword evidence="2 5" id="KW-0436">Ligase</keyword>
<dbReference type="InterPro" id="IPR045851">
    <property type="entry name" value="AMP-bd_C_sf"/>
</dbReference>
<dbReference type="InterPro" id="IPR020845">
    <property type="entry name" value="AMP-binding_CS"/>
</dbReference>
<feature type="domain" description="AMP-binding enzyme C-terminal" evidence="4">
    <location>
        <begin position="417"/>
        <end position="492"/>
    </location>
</feature>
<dbReference type="Proteomes" id="UP000598146">
    <property type="component" value="Unassembled WGS sequence"/>
</dbReference>
<accession>A0A931G0N4</accession>
<evidence type="ECO:0000256" key="2">
    <source>
        <dbReference type="ARBA" id="ARBA00022598"/>
    </source>
</evidence>
<evidence type="ECO:0000259" key="4">
    <source>
        <dbReference type="Pfam" id="PF13193"/>
    </source>
</evidence>
<dbReference type="PROSITE" id="PS00455">
    <property type="entry name" value="AMP_BINDING"/>
    <property type="match status" value="1"/>
</dbReference>
<dbReference type="SUPFAM" id="SSF56801">
    <property type="entry name" value="Acetyl-CoA synthetase-like"/>
    <property type="match status" value="1"/>
</dbReference>
<name>A0A931G0N4_9ACTN</name>
<dbReference type="EMBL" id="JADQTO010000018">
    <property type="protein sequence ID" value="MBG0566085.1"/>
    <property type="molecule type" value="Genomic_DNA"/>
</dbReference>
<dbReference type="InterPro" id="IPR025110">
    <property type="entry name" value="AMP-bd_C"/>
</dbReference>
<evidence type="ECO:0000259" key="3">
    <source>
        <dbReference type="Pfam" id="PF00501"/>
    </source>
</evidence>
<dbReference type="Pfam" id="PF00501">
    <property type="entry name" value="AMP-binding"/>
    <property type="match status" value="1"/>
</dbReference>
<dbReference type="Gene3D" id="3.40.50.12780">
    <property type="entry name" value="N-terminal domain of ligase-like"/>
    <property type="match status" value="1"/>
</dbReference>
<comment type="similarity">
    <text evidence="1">Belongs to the ATP-dependent AMP-binding enzyme family.</text>
</comment>
<dbReference type="GO" id="GO:0006631">
    <property type="term" value="P:fatty acid metabolic process"/>
    <property type="evidence" value="ECO:0007669"/>
    <property type="project" value="TreeGrafter"/>
</dbReference>
<protein>
    <submittedName>
        <fullName evidence="5">Acyl--CoA ligase</fullName>
    </submittedName>
</protein>
<dbReference type="GO" id="GO:0031956">
    <property type="term" value="F:medium-chain fatty acid-CoA ligase activity"/>
    <property type="evidence" value="ECO:0007669"/>
    <property type="project" value="TreeGrafter"/>
</dbReference>
<evidence type="ECO:0000313" key="5">
    <source>
        <dbReference type="EMBL" id="MBG0566085.1"/>
    </source>
</evidence>
<evidence type="ECO:0000313" key="6">
    <source>
        <dbReference type="Proteomes" id="UP000598146"/>
    </source>
</evidence>
<evidence type="ECO:0000256" key="1">
    <source>
        <dbReference type="ARBA" id="ARBA00006432"/>
    </source>
</evidence>
<comment type="caution">
    <text evidence="5">The sequence shown here is derived from an EMBL/GenBank/DDBJ whole genome shotgun (WGS) entry which is preliminary data.</text>
</comment>
<feature type="domain" description="AMP-dependent synthetase/ligase" evidence="3">
    <location>
        <begin position="16"/>
        <end position="364"/>
    </location>
</feature>
<dbReference type="InterPro" id="IPR000873">
    <property type="entry name" value="AMP-dep_synth/lig_dom"/>
</dbReference>
<organism evidence="5 6">
    <name type="scientific">Actinoplanes aureus</name>
    <dbReference type="NCBI Taxonomy" id="2792083"/>
    <lineage>
        <taxon>Bacteria</taxon>
        <taxon>Bacillati</taxon>
        <taxon>Actinomycetota</taxon>
        <taxon>Actinomycetes</taxon>
        <taxon>Micromonosporales</taxon>
        <taxon>Micromonosporaceae</taxon>
        <taxon>Actinoplanes</taxon>
    </lineage>
</organism>
<sequence length="512" mass="54952">MNAEPAPTLSAALLATAQRWPDRAALICPRHRLTHADLAEAAGRLAGVYRRLGVGSGDRVACSVGNRCEYLVAMAAAWSLGAVHVAVDHRSTAPELAAVIAKTGAGTLIYEPGDDRTNPYAVPAAVRRRHPDVQVVVVTDHLAPAELVRWTVDDAGRPEPGDGPAPDDPAIVFISSGTTGTPKATVGFHGNLAGRWRALAGWLEFRPQDVHLAQLPLSHGFGMMMALSGLLAGGCLVLLDRFSPEAALQAVGTHGVTVLNGAPAHFTLLLDRLDPAVHQVDTLRFSVGTAGSFRPELVNEIWERLAVDLMVMYGSSEGIGVATKDAEDVLRGSVGRPEPGSVRVVDSRHEPLPTGTVGEIAFSRSTYPVRYYGEAPPPDPWYYSGDLGHLDEQGRLYIHGRQAHQIDRGGLKVDPVEVEQALLRCPDVADAAVFGRADPMVGETVCACVQPVTGRHPDLLVLRAELSQRLAPFKLPEELCLLDEIPRTAIGKVDLPRLREAARTPAQRLERR</sequence>
<dbReference type="Pfam" id="PF13193">
    <property type="entry name" value="AMP-binding_C"/>
    <property type="match status" value="1"/>
</dbReference>
<dbReference type="RefSeq" id="WP_196417861.1">
    <property type="nucleotide sequence ID" value="NZ_JADQTO010000018.1"/>
</dbReference>
<gene>
    <name evidence="5" type="ORF">I4J89_32025</name>
</gene>
<keyword evidence="6" id="KW-1185">Reference proteome</keyword>
<dbReference type="PANTHER" id="PTHR43201">
    <property type="entry name" value="ACYL-COA SYNTHETASE"/>
    <property type="match status" value="1"/>
</dbReference>
<dbReference type="InterPro" id="IPR042099">
    <property type="entry name" value="ANL_N_sf"/>
</dbReference>
<dbReference type="Gene3D" id="3.30.300.30">
    <property type="match status" value="1"/>
</dbReference>
<proteinExistence type="inferred from homology"/>
<dbReference type="PANTHER" id="PTHR43201:SF5">
    <property type="entry name" value="MEDIUM-CHAIN ACYL-COA LIGASE ACSF2, MITOCHONDRIAL"/>
    <property type="match status" value="1"/>
</dbReference>
<reference evidence="5" key="1">
    <citation type="submission" date="2020-11" db="EMBL/GenBank/DDBJ databases">
        <title>Isolation and identification of active actinomycetes.</title>
        <authorList>
            <person name="Sun X."/>
        </authorList>
    </citation>
    <scope>NUCLEOTIDE SEQUENCE</scope>
    <source>
        <strain evidence="5">NEAU-A11</strain>
    </source>
</reference>